<dbReference type="PATRIC" id="fig|160492.11.peg.2670"/>
<evidence type="ECO:0000313" key="2">
    <source>
        <dbReference type="Proteomes" id="UP000000812"/>
    </source>
</evidence>
<name>Q9PAK0_XYLFA</name>
<evidence type="ECO:0000313" key="1">
    <source>
        <dbReference type="EMBL" id="AAF85313.1"/>
    </source>
</evidence>
<protein>
    <submittedName>
        <fullName evidence="1">Uncharacterized protein</fullName>
    </submittedName>
</protein>
<proteinExistence type="predicted"/>
<gene>
    <name evidence="1" type="ordered locus">XF_2515</name>
</gene>
<sequence>MTSIISEQAQPQANQALSGTQKAPLFYWDGIKDDEGAELQRASYSLVAPYDPNSAIKVSALSDPLPLFSSLVCSCFVVRTDRDDRCCDYFVVSRRHPQYEQVRAAYKDAVFLSCHTVSGEHTVSDEVAA</sequence>
<dbReference type="STRING" id="160492.XF_2515"/>
<reference evidence="1 2" key="1">
    <citation type="journal article" date="2000" name="Nature">
        <title>The genome sequence of the plant pathogen Xylella fastidiosa.</title>
        <authorList>
            <person name="Simpson A.J."/>
            <person name="Reinach F.C."/>
            <person name="Arruda P."/>
            <person name="Abreu F.A."/>
            <person name="Acencio M."/>
            <person name="Alvarenga R."/>
            <person name="Alves L.M."/>
            <person name="Araya J.E."/>
            <person name="Baia G.S."/>
            <person name="Baptista C.S."/>
            <person name="Barros M.H."/>
            <person name="Bonaccorsi E.D."/>
            <person name="Bordin S."/>
            <person name="Bove J.M."/>
            <person name="Briones M.R."/>
            <person name="Bueno M.R."/>
            <person name="Camargo A.A."/>
            <person name="Camargo L.E."/>
            <person name="Carraro D.M."/>
            <person name="Carrer H."/>
            <person name="Colauto N.B."/>
            <person name="Colombo C."/>
            <person name="Costa F.F."/>
            <person name="Costa M.C."/>
            <person name="Costa-Neto C.M."/>
            <person name="Coutinho L.L."/>
            <person name="Cristofani M."/>
            <person name="Dias-Neto E."/>
            <person name="Docena C."/>
            <person name="El-Dorry H."/>
            <person name="Facincani A.P."/>
            <person name="Ferreira A.J."/>
            <person name="Ferreira V.C."/>
            <person name="Ferro J.A."/>
            <person name="Fraga J.S."/>
            <person name="Franca S.C."/>
            <person name="Franco M.C."/>
            <person name="Frohme M."/>
            <person name="Furlan L.R."/>
            <person name="Garnier M."/>
            <person name="Goldman G.H."/>
            <person name="Goldman M.H."/>
            <person name="Gomes S.L."/>
            <person name="Gruber A."/>
            <person name="Ho P.L."/>
            <person name="Hoheisel J.D."/>
            <person name="Junqueira M.L."/>
            <person name="Kemper E.L."/>
            <person name="Kitajima J.P."/>
            <person name="Krieger J.E."/>
            <person name="Kuramae E.E."/>
            <person name="Laigret F."/>
            <person name="Lambais M.R."/>
            <person name="Leite L.C."/>
            <person name="Lemos E.G."/>
            <person name="Lemos M.V."/>
            <person name="Lopes S.A."/>
            <person name="Lopes C.R."/>
            <person name="Machado J.A."/>
            <person name="Machado M.A."/>
            <person name="Madeira A.M."/>
            <person name="Madeira H.M."/>
            <person name="Marino C.L."/>
            <person name="Marques M.V."/>
            <person name="Martins E.A."/>
            <person name="Martins E.M."/>
            <person name="Matsukuma A.Y."/>
            <person name="Menck C.F."/>
            <person name="Miracca E.C."/>
            <person name="Miyaki C.Y."/>
            <person name="Monteriro-Vitorello C.B."/>
            <person name="Moon D.H."/>
            <person name="Nagai M.A."/>
            <person name="Nascimento A.L."/>
            <person name="Netto L.E."/>
            <person name="Nhani A.Jr."/>
            <person name="Nobrega F.G."/>
            <person name="Nunes L.R."/>
            <person name="Oliveira M.A."/>
            <person name="de Oliveira M.C."/>
            <person name="de Oliveira R.C."/>
            <person name="Palmieri D.A."/>
            <person name="Paris A."/>
            <person name="Peixoto B.R."/>
            <person name="Pereira G.A."/>
            <person name="Pereira H.A.Jr."/>
            <person name="Pesquero J.B."/>
            <person name="Quaggio R.B."/>
            <person name="Roberto P.G."/>
            <person name="Rodrigues V."/>
            <person name="de M Rosa A.J."/>
            <person name="de Rosa V.E.Jr."/>
            <person name="de Sa R.G."/>
            <person name="Santelli R.V."/>
            <person name="Sawasaki H.E."/>
            <person name="da Silva A.C."/>
            <person name="da Silva A.M."/>
            <person name="da Silva F.R."/>
            <person name="da Silva W.A.Jr."/>
            <person name="da Silveira J.F."/>
            <person name="Silvestri M.L."/>
            <person name="Siqueira W.J."/>
            <person name="de Souza A.A."/>
            <person name="de Souza A.P."/>
            <person name="Terenzi M.F."/>
            <person name="Truffi D."/>
            <person name="Tsai S.M."/>
            <person name="Tsuhako M.H."/>
            <person name="Vallada H."/>
            <person name="Van Sluys M.A."/>
            <person name="Verjovski-Almeida S."/>
            <person name="Vettore A.L."/>
            <person name="Zago M.A."/>
            <person name="Zatz M."/>
            <person name="Meidanis J."/>
            <person name="Setubal J.C."/>
        </authorList>
    </citation>
    <scope>NUCLEOTIDE SEQUENCE [LARGE SCALE GENOMIC DNA]</scope>
    <source>
        <strain evidence="1 2">9a5c</strain>
    </source>
</reference>
<dbReference type="PIR" id="A82547">
    <property type="entry name" value="A82547"/>
</dbReference>
<dbReference type="HOGENOM" id="CLU_1948025_0_0_6"/>
<dbReference type="AlphaFoldDB" id="Q9PAK0"/>
<dbReference type="RefSeq" id="WP_010894939.1">
    <property type="nucleotide sequence ID" value="NC_002488.3"/>
</dbReference>
<dbReference type="EMBL" id="AE003849">
    <property type="protein sequence ID" value="AAF85313.1"/>
    <property type="molecule type" value="Genomic_DNA"/>
</dbReference>
<accession>Q9PAK0</accession>
<organism evidence="1 2">
    <name type="scientific">Xylella fastidiosa (strain 9a5c)</name>
    <dbReference type="NCBI Taxonomy" id="160492"/>
    <lineage>
        <taxon>Bacteria</taxon>
        <taxon>Pseudomonadati</taxon>
        <taxon>Pseudomonadota</taxon>
        <taxon>Gammaproteobacteria</taxon>
        <taxon>Lysobacterales</taxon>
        <taxon>Lysobacteraceae</taxon>
        <taxon>Xylella</taxon>
    </lineage>
</organism>
<dbReference type="KEGG" id="xfa:XF_2515"/>
<dbReference type="Proteomes" id="UP000000812">
    <property type="component" value="Chromosome"/>
</dbReference>